<feature type="region of interest" description="Disordered" evidence="6">
    <location>
        <begin position="384"/>
        <end position="408"/>
    </location>
</feature>
<dbReference type="InterPro" id="IPR012337">
    <property type="entry name" value="RNaseH-like_sf"/>
</dbReference>
<feature type="region of interest" description="Disordered" evidence="6">
    <location>
        <begin position="202"/>
        <end position="314"/>
    </location>
</feature>
<feature type="domain" description="Exonuclease" evidence="7">
    <location>
        <begin position="10"/>
        <end position="178"/>
    </location>
</feature>
<dbReference type="GO" id="GO:0006364">
    <property type="term" value="P:rRNA processing"/>
    <property type="evidence" value="ECO:0007669"/>
    <property type="project" value="UniProtKB-KW"/>
</dbReference>
<dbReference type="InterPro" id="IPR036397">
    <property type="entry name" value="RNaseH_sf"/>
</dbReference>
<comment type="caution">
    <text evidence="8">The sequence shown here is derived from an EMBL/GenBank/DDBJ whole genome shotgun (WGS) entry which is preliminary data.</text>
</comment>
<comment type="function">
    <text evidence="5">Exoribonuclease involved in ribosome biosynthesis. Involved in the processing of ITS1, the internal transcribed spacer localized between the 18S and 5.8S rRNAs.</text>
</comment>
<evidence type="ECO:0000313" key="8">
    <source>
        <dbReference type="EMBL" id="THH33563.1"/>
    </source>
</evidence>
<dbReference type="GO" id="GO:0003676">
    <property type="term" value="F:nucleic acid binding"/>
    <property type="evidence" value="ECO:0007669"/>
    <property type="project" value="InterPro"/>
</dbReference>
<dbReference type="Gene3D" id="3.30.420.10">
    <property type="entry name" value="Ribonuclease H-like superfamily/Ribonuclease H"/>
    <property type="match status" value="1"/>
</dbReference>
<dbReference type="GO" id="GO:0005634">
    <property type="term" value="C:nucleus"/>
    <property type="evidence" value="ECO:0007669"/>
    <property type="project" value="TreeGrafter"/>
</dbReference>
<keyword evidence="1" id="KW-0698">rRNA processing</keyword>
<dbReference type="PANTHER" id="PTHR12801:SF45">
    <property type="entry name" value="RNA EXONUCLEASE 4"/>
    <property type="match status" value="1"/>
</dbReference>
<keyword evidence="2" id="KW-0540">Nuclease</keyword>
<name>A0A4V3XJL6_9APHY</name>
<keyword evidence="9" id="KW-1185">Reference proteome</keyword>
<feature type="compositionally biased region" description="Polar residues" evidence="6">
    <location>
        <begin position="206"/>
        <end position="218"/>
    </location>
</feature>
<dbReference type="Proteomes" id="UP000308730">
    <property type="component" value="Unassembled WGS sequence"/>
</dbReference>
<evidence type="ECO:0000256" key="1">
    <source>
        <dbReference type="ARBA" id="ARBA00022552"/>
    </source>
</evidence>
<dbReference type="SMART" id="SM00479">
    <property type="entry name" value="EXOIII"/>
    <property type="match status" value="1"/>
</dbReference>
<proteinExistence type="predicted"/>
<dbReference type="PANTHER" id="PTHR12801">
    <property type="entry name" value="RNA EXONUCLEASE REXO1 / RECO3 FAMILY MEMBER-RELATED"/>
    <property type="match status" value="1"/>
</dbReference>
<reference evidence="8 9" key="1">
    <citation type="submission" date="2019-02" db="EMBL/GenBank/DDBJ databases">
        <title>Genome sequencing of the rare red list fungi Antrodiella citrinella (Flaviporus citrinellus).</title>
        <authorList>
            <person name="Buettner E."/>
            <person name="Kellner H."/>
        </authorList>
    </citation>
    <scope>NUCLEOTIDE SEQUENCE [LARGE SCALE GENOMIC DNA]</scope>
    <source>
        <strain evidence="8 9">DSM 108506</strain>
    </source>
</reference>
<dbReference type="EMBL" id="SGPM01000005">
    <property type="protein sequence ID" value="THH33563.1"/>
    <property type="molecule type" value="Genomic_DNA"/>
</dbReference>
<keyword evidence="4" id="KW-0269">Exonuclease</keyword>
<gene>
    <name evidence="8" type="ORF">EUX98_g672</name>
</gene>
<evidence type="ECO:0000313" key="9">
    <source>
        <dbReference type="Proteomes" id="UP000308730"/>
    </source>
</evidence>
<evidence type="ECO:0000256" key="4">
    <source>
        <dbReference type="ARBA" id="ARBA00022839"/>
    </source>
</evidence>
<organism evidence="8 9">
    <name type="scientific">Antrodiella citrinella</name>
    <dbReference type="NCBI Taxonomy" id="2447956"/>
    <lineage>
        <taxon>Eukaryota</taxon>
        <taxon>Fungi</taxon>
        <taxon>Dikarya</taxon>
        <taxon>Basidiomycota</taxon>
        <taxon>Agaricomycotina</taxon>
        <taxon>Agaricomycetes</taxon>
        <taxon>Polyporales</taxon>
        <taxon>Steccherinaceae</taxon>
        <taxon>Antrodiella</taxon>
    </lineage>
</organism>
<dbReference type="InterPro" id="IPR047021">
    <property type="entry name" value="REXO1/3/4-like"/>
</dbReference>
<keyword evidence="3" id="KW-0378">Hydrolase</keyword>
<dbReference type="InterPro" id="IPR013520">
    <property type="entry name" value="Ribonucl_H"/>
</dbReference>
<dbReference type="GO" id="GO:0004527">
    <property type="term" value="F:exonuclease activity"/>
    <property type="evidence" value="ECO:0007669"/>
    <property type="project" value="UniProtKB-KW"/>
</dbReference>
<dbReference type="SUPFAM" id="SSF53098">
    <property type="entry name" value="Ribonuclease H-like"/>
    <property type="match status" value="1"/>
</dbReference>
<evidence type="ECO:0000256" key="6">
    <source>
        <dbReference type="SAM" id="MobiDB-lite"/>
    </source>
</evidence>
<evidence type="ECO:0000256" key="2">
    <source>
        <dbReference type="ARBA" id="ARBA00022722"/>
    </source>
</evidence>
<dbReference type="PROSITE" id="PS51257">
    <property type="entry name" value="PROKAR_LIPOPROTEIN"/>
    <property type="match status" value="1"/>
</dbReference>
<sequence length="467" mass="49636">MSKAAPTPAQIIGLACTVVGVGPGGSTHMLARVAVVDYRGQTLFEAYVLPTMPVSDYRTSTTGIEAEHLAPDSALPFQDVQNRVADLMKGKVVVGHSLWLDLSVLGIPHPAVATRDVALYQPFRNALRSPNQVVGLQTLMWRLMNRRAQDDKQCAARASTDPDASLVLNARPSLALPFVVVRGQDMASGGWFSHNLKRHSIDEPSNKPSFDASASVSQADDGKAPADGRSLQRTVTAPLSTPHDAVMSELTGVTETDAARRSDAPSSAVPLNRDASTSGGGPAEDASTQDPGSAQAARSAATTPKPVPSSGIENVYDPYTGNIAGMLYPRIAEPTSAFDPDAATSSKKKDSLQVDADKDELWSHLARIRDLQGEIAGMHVRMEGVGSADGGRGGQKRPQGPGSRMRTDTIGAGDEWVDAEQEANARKKAKDAEFTKLAESFEGRRAAIDGMMDKVCVMRIVRAKIFV</sequence>
<accession>A0A4V3XJL6</accession>
<evidence type="ECO:0000256" key="3">
    <source>
        <dbReference type="ARBA" id="ARBA00022801"/>
    </source>
</evidence>
<dbReference type="AlphaFoldDB" id="A0A4V3XJL6"/>
<evidence type="ECO:0000256" key="5">
    <source>
        <dbReference type="ARBA" id="ARBA00025599"/>
    </source>
</evidence>
<protein>
    <recommendedName>
        <fullName evidence="7">Exonuclease domain-containing protein</fullName>
    </recommendedName>
</protein>
<dbReference type="OrthoDB" id="8191639at2759"/>
<evidence type="ECO:0000259" key="7">
    <source>
        <dbReference type="SMART" id="SM00479"/>
    </source>
</evidence>